<dbReference type="SUPFAM" id="SSF52980">
    <property type="entry name" value="Restriction endonuclease-like"/>
    <property type="match status" value="1"/>
</dbReference>
<dbReference type="OrthoDB" id="963690at2"/>
<dbReference type="RefSeq" id="WP_109744941.1">
    <property type="nucleotide sequence ID" value="NZ_QGGO01000033.1"/>
</dbReference>
<dbReference type="Gene3D" id="3.40.1350.10">
    <property type="match status" value="1"/>
</dbReference>
<gene>
    <name evidence="1" type="ORF">LV89_04280</name>
</gene>
<dbReference type="InterPro" id="IPR011856">
    <property type="entry name" value="tRNA_endonuc-like_dom_sf"/>
</dbReference>
<keyword evidence="2" id="KW-1185">Reference proteome</keyword>
<evidence type="ECO:0000313" key="2">
    <source>
        <dbReference type="Proteomes" id="UP000245489"/>
    </source>
</evidence>
<dbReference type="GO" id="GO:0003676">
    <property type="term" value="F:nucleic acid binding"/>
    <property type="evidence" value="ECO:0007669"/>
    <property type="project" value="InterPro"/>
</dbReference>
<proteinExistence type="predicted"/>
<dbReference type="InterPro" id="IPR014919">
    <property type="entry name" value="XisH"/>
</dbReference>
<dbReference type="InterPro" id="IPR011335">
    <property type="entry name" value="Restrct_endonuc-II-like"/>
</dbReference>
<dbReference type="Pfam" id="PF08814">
    <property type="entry name" value="XisH"/>
    <property type="match status" value="1"/>
</dbReference>
<name>A0A316DM77_9BACT</name>
<organism evidence="1 2">
    <name type="scientific">Arcicella aurantiaca</name>
    <dbReference type="NCBI Taxonomy" id="591202"/>
    <lineage>
        <taxon>Bacteria</taxon>
        <taxon>Pseudomonadati</taxon>
        <taxon>Bacteroidota</taxon>
        <taxon>Cytophagia</taxon>
        <taxon>Cytophagales</taxon>
        <taxon>Flectobacillaceae</taxon>
        <taxon>Arcicella</taxon>
    </lineage>
</organism>
<dbReference type="Proteomes" id="UP000245489">
    <property type="component" value="Unassembled WGS sequence"/>
</dbReference>
<dbReference type="CDD" id="cd22366">
    <property type="entry name" value="XisH-like"/>
    <property type="match status" value="1"/>
</dbReference>
<dbReference type="EMBL" id="QGGO01000033">
    <property type="protein sequence ID" value="PWK17833.1"/>
    <property type="molecule type" value="Genomic_DNA"/>
</dbReference>
<dbReference type="AlphaFoldDB" id="A0A316DM77"/>
<evidence type="ECO:0000313" key="1">
    <source>
        <dbReference type="EMBL" id="PWK17833.1"/>
    </source>
</evidence>
<comment type="caution">
    <text evidence="1">The sequence shown here is derived from an EMBL/GenBank/DDBJ whole genome shotgun (WGS) entry which is preliminary data.</text>
</comment>
<reference evidence="1 2" key="1">
    <citation type="submission" date="2018-05" db="EMBL/GenBank/DDBJ databases">
        <title>Genomic Encyclopedia of Archaeal and Bacterial Type Strains, Phase II (KMG-II): from individual species to whole genera.</title>
        <authorList>
            <person name="Goeker M."/>
        </authorList>
    </citation>
    <scope>NUCLEOTIDE SEQUENCE [LARGE SCALE GENOMIC DNA]</scope>
    <source>
        <strain evidence="1 2">DSM 22214</strain>
    </source>
</reference>
<accession>A0A316DM77</accession>
<protein>
    <submittedName>
        <fullName evidence="1">XisH protein</fullName>
    </submittedName>
</protein>
<sequence length="140" mass="16575">MAKDIYHQIVKEALEKDDWLITHDPYLLNRSTKSKPYEIDLGAEKILIAERGVEHIAVEIKSFLGSSVTYDFHAAFGQYGIYRYFLENKDPERKLFLAVTEEIYQSFFKDIDIENLCIHFNINLIIFDSEHKNITQWIER</sequence>